<dbReference type="EMBL" id="CAJVQB010019586">
    <property type="protein sequence ID" value="CAG8791678.1"/>
    <property type="molecule type" value="Genomic_DNA"/>
</dbReference>
<gene>
    <name evidence="1" type="ORF">GMARGA_LOCUS21322</name>
</gene>
<accession>A0ABN7VPQ5</accession>
<dbReference type="Proteomes" id="UP000789901">
    <property type="component" value="Unassembled WGS sequence"/>
</dbReference>
<keyword evidence="2" id="KW-1185">Reference proteome</keyword>
<organism evidence="1 2">
    <name type="scientific">Gigaspora margarita</name>
    <dbReference type="NCBI Taxonomy" id="4874"/>
    <lineage>
        <taxon>Eukaryota</taxon>
        <taxon>Fungi</taxon>
        <taxon>Fungi incertae sedis</taxon>
        <taxon>Mucoromycota</taxon>
        <taxon>Glomeromycotina</taxon>
        <taxon>Glomeromycetes</taxon>
        <taxon>Diversisporales</taxon>
        <taxon>Gigasporaceae</taxon>
        <taxon>Gigaspora</taxon>
    </lineage>
</organism>
<reference evidence="1 2" key="1">
    <citation type="submission" date="2021-06" db="EMBL/GenBank/DDBJ databases">
        <authorList>
            <person name="Kallberg Y."/>
            <person name="Tangrot J."/>
            <person name="Rosling A."/>
        </authorList>
    </citation>
    <scope>NUCLEOTIDE SEQUENCE [LARGE SCALE GENOMIC DNA]</scope>
    <source>
        <strain evidence="1 2">120-4 pot B 10/14</strain>
    </source>
</reference>
<sequence>MPIIEPSSFQQLKVTYTFTKSALQDLVNLLDPIFGANNNQKELVLTQEEINIEFE</sequence>
<proteinExistence type="predicted"/>
<name>A0ABN7VPQ5_GIGMA</name>
<comment type="caution">
    <text evidence="1">The sequence shown here is derived from an EMBL/GenBank/DDBJ whole genome shotgun (WGS) entry which is preliminary data.</text>
</comment>
<protein>
    <submittedName>
        <fullName evidence="1">3753_t:CDS:1</fullName>
    </submittedName>
</protein>
<evidence type="ECO:0000313" key="1">
    <source>
        <dbReference type="EMBL" id="CAG8791678.1"/>
    </source>
</evidence>
<evidence type="ECO:0000313" key="2">
    <source>
        <dbReference type="Proteomes" id="UP000789901"/>
    </source>
</evidence>
<feature type="non-terminal residue" evidence="1">
    <location>
        <position position="55"/>
    </location>
</feature>